<proteinExistence type="predicted"/>
<sequence length="1631" mass="186179">MDSFPNIDHVDLQFRHPFTMIVSGSTGSGKSEWVMRLLHNLEKMISTPIERVIYGYGELNTNILNLQRTGKIGNVPVTVHSGVPSAEQVRDCAKKEKLLLILDDLVVGMSQQYLDALFTRGSHNWGVSVILVTQHLFNKELRVSRTNSHYLVLMRNPAGALQIRTIATHLFPSRTAYFMEAYRDACAKNFGYLLVDMHPEIIREASDEQILCMVEICLNILKGRVPLSPRHLKRLKTHAQVLRRLTRTRSSRSAKKVLLQHGDGLSAIVGLIASIALPLIADHTKRYLLVPEEIYQSLASPPPSDGTPIGLVRNRIKQIKNDDGINEAERAIKYAQELKRLNKLTRDEEERPVGVKLENVSDVVDAMPKPKPVNVKRPIVVATRRHLKVGRARKENVEQLEDEDDDDNDETPKPSSSNKRQPTQTEILKLIYKNAQSLGVSEEGQVLRAGGRPFITSSVYDIVSHLLNKDKRAQNKEPTAFKEFVERAKQNPQLTIIMDLKKLSLLEFLYKDLSSPVAFTSVEPLLKEARKNQPKINRTDVQNYLATQRTYTLHRQAKRRYRRLPTLAPGLHTEWQADLAIFDRLGKQNRGYKYLLVCIDTLSRQVFVEPVKTKTSANMINAFEHIFKRSKYIPWKVLTDQGKEFTARAVQQFFRTKDVEHFCMLTSPQFHAGMAERANRSIKERLYRYFTEQNTYKWIGVVQDIVCAINHSQNSSIGMRPVDVNFKNAEALRQKLHDAAENVVRRQPKYRVGDRVRIEKYKHVFQKGYLPRFSNELFTVAEVHSERSPVVYRLRDDNNEIISGTVEQQFVQIEWQTGNTVRIELPSSNVTNPHELGKNLYRLLGEGSDPLAKKVRSTQNSFMLASNKARRWAREEYIKRKTKEKKGIRDEELLLQALMTDAGTLVDLNTVAQGLLAREKRAETSNILLRMPDDDNDSYQQKLDEYFSKLSQKNLSIIDELGMIKLNAEIKNLTEEERVILEATKEMGTEAWIQAYREIRLVCQFNYDINRNRFILNTDPRYVKKVVISPQLAYILGFNSTEFMHPKNEASFMPDMSGGVSSFHVYTPDLIEPMMIGDVTAPVLRIVTIRGNPDQIVEEQFFAIQYHKILLKEVSEIQIEIRTNSGSLMPFQYGTLDWSTFSSEGAQFGGYNIYRGLPYQRGAGVGALFRSLMRYLLPIGKQIGSAIGRQGMESGNRVLTKVLEGKDLKESLVIPPTNVSVVRSFFRQVLPLATITQESPYLFRLYSDNLWTDLSRIYLYLELSIEKPGANDKWVAIEDTDTNVSAIQGIGQTFVQQLKVTVGNTEVYDSGNLYPFKAYITNELSFPINAKKNFLSSTGYYHTVNQDDSTDEGFKERCKIFKGGKNAQFLSRLDFDLGNQELYLLNNLDLLFTIYKAKDVFLLQTLKANDGTKYRLTVHDVKIYAKMVEVQPSLNMSLYKTLEKQPATYAVRKTEIKSSFISVGRYEFEYNVFSATIPRRVIIALVGNSAFHGDYKLSPFMFEPFDLREISVHAGGIVYPAVPYKLNFSNDHFVSAFVDMYEALGMANSERSFDISMAQFKKGWTFFVIPLTSTLDDSCGFELLRSGTTNVRATFNSPIPLGGVEMIVLGEFDQMIMVDYNRHIVTDSKLG</sequence>
<accession>A0ABD2KJE6</accession>
<evidence type="ECO:0000313" key="4">
    <source>
        <dbReference type="Proteomes" id="UP001620626"/>
    </source>
</evidence>
<dbReference type="SUPFAM" id="SSF52540">
    <property type="entry name" value="P-loop containing nucleoside triphosphate hydrolases"/>
    <property type="match status" value="1"/>
</dbReference>
<feature type="compositionally biased region" description="Acidic residues" evidence="1">
    <location>
        <begin position="398"/>
        <end position="409"/>
    </location>
</feature>
<dbReference type="InterPro" id="IPR012337">
    <property type="entry name" value="RNaseH-like_sf"/>
</dbReference>
<comment type="caution">
    <text evidence="3">The sequence shown here is derived from an EMBL/GenBank/DDBJ whole genome shotgun (WGS) entry which is preliminary data.</text>
</comment>
<dbReference type="Proteomes" id="UP001620626">
    <property type="component" value="Unassembled WGS sequence"/>
</dbReference>
<dbReference type="PROSITE" id="PS50994">
    <property type="entry name" value="INTEGRASE"/>
    <property type="match status" value="1"/>
</dbReference>
<keyword evidence="4" id="KW-1185">Reference proteome</keyword>
<dbReference type="InterPro" id="IPR036397">
    <property type="entry name" value="RNaseH_sf"/>
</dbReference>
<dbReference type="SUPFAM" id="SSF53098">
    <property type="entry name" value="Ribonuclease H-like"/>
    <property type="match status" value="1"/>
</dbReference>
<evidence type="ECO:0000256" key="1">
    <source>
        <dbReference type="SAM" id="MobiDB-lite"/>
    </source>
</evidence>
<dbReference type="InterPro" id="IPR001584">
    <property type="entry name" value="Integrase_cat-core"/>
</dbReference>
<feature type="domain" description="Integrase catalytic" evidence="2">
    <location>
        <begin position="565"/>
        <end position="729"/>
    </location>
</feature>
<dbReference type="InterPro" id="IPR027417">
    <property type="entry name" value="P-loop_NTPase"/>
</dbReference>
<dbReference type="EMBL" id="JBICBT010000745">
    <property type="protein sequence ID" value="KAL3102908.1"/>
    <property type="molecule type" value="Genomic_DNA"/>
</dbReference>
<name>A0ABD2KJE6_9BILA</name>
<evidence type="ECO:0000259" key="2">
    <source>
        <dbReference type="PROSITE" id="PS50994"/>
    </source>
</evidence>
<dbReference type="PANTHER" id="PTHR46585">
    <property type="entry name" value="INTEGRASE CORE DOMAIN CONTAINING PROTEIN"/>
    <property type="match status" value="1"/>
</dbReference>
<feature type="compositionally biased region" description="Polar residues" evidence="1">
    <location>
        <begin position="413"/>
        <end position="424"/>
    </location>
</feature>
<protein>
    <recommendedName>
        <fullName evidence="2">Integrase catalytic domain-containing protein</fullName>
    </recommendedName>
</protein>
<evidence type="ECO:0000313" key="3">
    <source>
        <dbReference type="EMBL" id="KAL3102908.1"/>
    </source>
</evidence>
<dbReference type="PANTHER" id="PTHR46585:SF1">
    <property type="entry name" value="CHROMO DOMAIN-CONTAINING PROTEIN"/>
    <property type="match status" value="1"/>
</dbReference>
<feature type="region of interest" description="Disordered" evidence="1">
    <location>
        <begin position="391"/>
        <end position="424"/>
    </location>
</feature>
<reference evidence="3 4" key="1">
    <citation type="submission" date="2024-10" db="EMBL/GenBank/DDBJ databases">
        <authorList>
            <person name="Kim D."/>
        </authorList>
    </citation>
    <scope>NUCLEOTIDE SEQUENCE [LARGE SCALE GENOMIC DNA]</scope>
    <source>
        <strain evidence="3">BH-2024</strain>
    </source>
</reference>
<gene>
    <name evidence="3" type="ORF">niasHT_026049</name>
</gene>
<dbReference type="Pfam" id="PF00665">
    <property type="entry name" value="rve"/>
    <property type="match status" value="1"/>
</dbReference>
<dbReference type="Gene3D" id="3.30.420.10">
    <property type="entry name" value="Ribonuclease H-like superfamily/Ribonuclease H"/>
    <property type="match status" value="1"/>
</dbReference>
<organism evidence="3 4">
    <name type="scientific">Heterodera trifolii</name>
    <dbReference type="NCBI Taxonomy" id="157864"/>
    <lineage>
        <taxon>Eukaryota</taxon>
        <taxon>Metazoa</taxon>
        <taxon>Ecdysozoa</taxon>
        <taxon>Nematoda</taxon>
        <taxon>Chromadorea</taxon>
        <taxon>Rhabditida</taxon>
        <taxon>Tylenchina</taxon>
        <taxon>Tylenchomorpha</taxon>
        <taxon>Tylenchoidea</taxon>
        <taxon>Heteroderidae</taxon>
        <taxon>Heteroderinae</taxon>
        <taxon>Heterodera</taxon>
    </lineage>
</organism>